<dbReference type="OrthoDB" id="6623258at2759"/>
<evidence type="ECO:0000256" key="1">
    <source>
        <dbReference type="SAM" id="SignalP"/>
    </source>
</evidence>
<organism evidence="2 3">
    <name type="scientific">Nezara viridula</name>
    <name type="common">Southern green stink bug</name>
    <name type="synonym">Cimex viridulus</name>
    <dbReference type="NCBI Taxonomy" id="85310"/>
    <lineage>
        <taxon>Eukaryota</taxon>
        <taxon>Metazoa</taxon>
        <taxon>Ecdysozoa</taxon>
        <taxon>Arthropoda</taxon>
        <taxon>Hexapoda</taxon>
        <taxon>Insecta</taxon>
        <taxon>Pterygota</taxon>
        <taxon>Neoptera</taxon>
        <taxon>Paraneoptera</taxon>
        <taxon>Hemiptera</taxon>
        <taxon>Heteroptera</taxon>
        <taxon>Panheteroptera</taxon>
        <taxon>Pentatomomorpha</taxon>
        <taxon>Pentatomoidea</taxon>
        <taxon>Pentatomidae</taxon>
        <taxon>Pentatominae</taxon>
        <taxon>Nezara</taxon>
    </lineage>
</organism>
<dbReference type="AlphaFoldDB" id="A0A9P0E7G2"/>
<dbReference type="Proteomes" id="UP001152798">
    <property type="component" value="Chromosome 1"/>
</dbReference>
<name>A0A9P0E7G2_NEZVI</name>
<proteinExistence type="predicted"/>
<evidence type="ECO:0000313" key="2">
    <source>
        <dbReference type="EMBL" id="CAH1391375.1"/>
    </source>
</evidence>
<keyword evidence="1" id="KW-0732">Signal</keyword>
<feature type="chain" id="PRO_5040362067" description="Odorant receptor" evidence="1">
    <location>
        <begin position="19"/>
        <end position="88"/>
    </location>
</feature>
<protein>
    <recommendedName>
        <fullName evidence="4">Odorant receptor</fullName>
    </recommendedName>
</protein>
<gene>
    <name evidence="2" type="ORF">NEZAVI_LOCUS2408</name>
</gene>
<keyword evidence="3" id="KW-1185">Reference proteome</keyword>
<feature type="signal peptide" evidence="1">
    <location>
        <begin position="1"/>
        <end position="18"/>
    </location>
</feature>
<evidence type="ECO:0000313" key="3">
    <source>
        <dbReference type="Proteomes" id="UP001152798"/>
    </source>
</evidence>
<evidence type="ECO:0008006" key="4">
    <source>
        <dbReference type="Google" id="ProtNLM"/>
    </source>
</evidence>
<dbReference type="EMBL" id="OV725077">
    <property type="protein sequence ID" value="CAH1391375.1"/>
    <property type="molecule type" value="Genomic_DNA"/>
</dbReference>
<accession>A0A9P0E7G2</accession>
<reference evidence="2" key="1">
    <citation type="submission" date="2022-01" db="EMBL/GenBank/DDBJ databases">
        <authorList>
            <person name="King R."/>
        </authorList>
    </citation>
    <scope>NUCLEOTIDE SEQUENCE</scope>
</reference>
<sequence>MTLLLLGYLFVLFDIAEETTNELLTVSETAYAIEWYKFPKECHSTIRFILLRSCEPMFYKLLLGQRVGKEAYMALVKATYYYLNMMTA</sequence>